<gene>
    <name evidence="17" type="primary">g7528</name>
    <name evidence="17" type="ORF">VP750_LOCUS6444</name>
</gene>
<evidence type="ECO:0000259" key="16">
    <source>
        <dbReference type="Pfam" id="PF02887"/>
    </source>
</evidence>
<dbReference type="EMBL" id="CAXHTA020000011">
    <property type="protein sequence ID" value="CAL5224785.1"/>
    <property type="molecule type" value="Genomic_DNA"/>
</dbReference>
<evidence type="ECO:0000256" key="11">
    <source>
        <dbReference type="ARBA" id="ARBA00023152"/>
    </source>
</evidence>
<reference evidence="17 18" key="1">
    <citation type="submission" date="2024-06" db="EMBL/GenBank/DDBJ databases">
        <authorList>
            <person name="Kraege A."/>
            <person name="Thomma B."/>
        </authorList>
    </citation>
    <scope>NUCLEOTIDE SEQUENCE [LARGE SCALE GENOMIC DNA]</scope>
</reference>
<dbReference type="SUPFAM" id="SSF51621">
    <property type="entry name" value="Phosphoenolpyruvate/pyruvate domain"/>
    <property type="match status" value="1"/>
</dbReference>
<feature type="domain" description="Pyruvate kinase C-terminal" evidence="16">
    <location>
        <begin position="468"/>
        <end position="579"/>
    </location>
</feature>
<comment type="caution">
    <text evidence="17">The sequence shown here is derived from an EMBL/GenBank/DDBJ whole genome shotgun (WGS) entry which is preliminary data.</text>
</comment>
<comment type="similarity">
    <text evidence="3 14">Belongs to the pyruvate kinase family.</text>
</comment>
<sequence length="681" mass="72874">MPAFRTTKAKTHLLKSTDLSSICEPADPNETAFTATKVVFTIGPACQDVESLCNILDAGATCARCDLTWGSLGFHKKSLANLAEAMKRTRKLCAIMIDSVGRELIINRPTQDDEDGWPTFEAGIAVEANQKVVLSTKPGATIGGNTLPVSYSKFTSMVKQGDTIFLGRYLVTGSEESSCYLTVDEVKSDEVICTSRNSAQLDGLLTVFHTERSADSLQNIQNDLPILTEYDKKVIAAISKEVEIDFLSLSFVREGEDLNIAREFLESIGATTTKLAAKCETRQALFNFQAITEASDAIIMSRGNLGLDVLPEKMALAQKAVISNCNLLGKPVLITRVVDTMVSAPRPTRAEATDVANAVLDGVDGILLGAETLRGKYAVQTVQTILAICHQAEKAFDHNYHFEHLMQEALEAEAERDMAGLGRSISTMSFGSGEREQLAHQFSGNVGGALGSAPTLGKTGSPLMTKLESIASSAVRAADKVGASLIIVYTQSGQTASLVSKYRPPMPILTLVIPTLKNDGMKWTLVGRGVARQCQIQRGLLPVLAAPSPSGDTLLHEAVNMSSKVGLVKPNDHIVVVQMISDSLVVKILSVDEMGEGIKPIRPQSLVDMMKATAGVEDDDDYDDIAGRPGNTIGQPSIMNGLNRQMIHTNSTISNTPNVPTAPATTGIANMHIATKVNGKA</sequence>
<dbReference type="InterPro" id="IPR001697">
    <property type="entry name" value="Pyr_Knase"/>
</dbReference>
<evidence type="ECO:0000256" key="5">
    <source>
        <dbReference type="ARBA" id="ARBA00022679"/>
    </source>
</evidence>
<dbReference type="SUPFAM" id="SSF52935">
    <property type="entry name" value="PK C-terminal domain-like"/>
    <property type="match status" value="1"/>
</dbReference>
<comment type="pathway">
    <text evidence="2 14">Carbohydrate degradation; glycolysis; pyruvate from D-glyceraldehyde 3-phosphate: step 5/5.</text>
</comment>
<evidence type="ECO:0000256" key="14">
    <source>
        <dbReference type="RuleBase" id="RU000504"/>
    </source>
</evidence>
<evidence type="ECO:0000256" key="3">
    <source>
        <dbReference type="ARBA" id="ARBA00008663"/>
    </source>
</evidence>
<dbReference type="Gene3D" id="2.40.33.10">
    <property type="entry name" value="PK beta-barrel domain-like"/>
    <property type="match status" value="1"/>
</dbReference>
<evidence type="ECO:0000313" key="17">
    <source>
        <dbReference type="EMBL" id="CAL5224785.1"/>
    </source>
</evidence>
<evidence type="ECO:0000256" key="6">
    <source>
        <dbReference type="ARBA" id="ARBA00022723"/>
    </source>
</evidence>
<evidence type="ECO:0000256" key="7">
    <source>
        <dbReference type="ARBA" id="ARBA00022741"/>
    </source>
</evidence>
<dbReference type="Pfam" id="PF00224">
    <property type="entry name" value="PK"/>
    <property type="match status" value="1"/>
</dbReference>
<evidence type="ECO:0000259" key="15">
    <source>
        <dbReference type="Pfam" id="PF00224"/>
    </source>
</evidence>
<dbReference type="InterPro" id="IPR015806">
    <property type="entry name" value="Pyrv_Knase_insert_dom_sf"/>
</dbReference>
<comment type="cofactor">
    <cofactor evidence="1">
        <name>K(+)</name>
        <dbReference type="ChEBI" id="CHEBI:29103"/>
    </cofactor>
</comment>
<evidence type="ECO:0000256" key="13">
    <source>
        <dbReference type="ARBA" id="ARBA00048152"/>
    </source>
</evidence>
<dbReference type="EC" id="2.7.1.40" evidence="4 14"/>
<dbReference type="Gene3D" id="3.20.20.60">
    <property type="entry name" value="Phosphoenolpyruvate-binding domains"/>
    <property type="match status" value="1"/>
</dbReference>
<evidence type="ECO:0000256" key="12">
    <source>
        <dbReference type="ARBA" id="ARBA00023317"/>
    </source>
</evidence>
<dbReference type="Gene3D" id="3.40.1380.20">
    <property type="entry name" value="Pyruvate kinase, C-terminal domain"/>
    <property type="match status" value="1"/>
</dbReference>
<evidence type="ECO:0000256" key="8">
    <source>
        <dbReference type="ARBA" id="ARBA00022777"/>
    </source>
</evidence>
<keyword evidence="8 14" id="KW-0418">Kinase</keyword>
<keyword evidence="5 14" id="KW-0808">Transferase</keyword>
<dbReference type="InterPro" id="IPR036918">
    <property type="entry name" value="Pyrv_Knase_C_sf"/>
</dbReference>
<dbReference type="InterPro" id="IPR015793">
    <property type="entry name" value="Pyrv_Knase_brl"/>
</dbReference>
<keyword evidence="6" id="KW-0479">Metal-binding</keyword>
<dbReference type="PRINTS" id="PR01050">
    <property type="entry name" value="PYRUVTKNASE"/>
</dbReference>
<keyword evidence="11 14" id="KW-0324">Glycolysis</keyword>
<evidence type="ECO:0000256" key="2">
    <source>
        <dbReference type="ARBA" id="ARBA00004997"/>
    </source>
</evidence>
<keyword evidence="10 14" id="KW-0460">Magnesium</keyword>
<dbReference type="InterPro" id="IPR015813">
    <property type="entry name" value="Pyrv/PenolPyrv_kinase-like_dom"/>
</dbReference>
<protein>
    <recommendedName>
        <fullName evidence="4 14">Pyruvate kinase</fullName>
        <ecNumber evidence="4 14">2.7.1.40</ecNumber>
    </recommendedName>
</protein>
<comment type="catalytic activity">
    <reaction evidence="13 14">
        <text>pyruvate + ATP = phosphoenolpyruvate + ADP + H(+)</text>
        <dbReference type="Rhea" id="RHEA:18157"/>
        <dbReference type="ChEBI" id="CHEBI:15361"/>
        <dbReference type="ChEBI" id="CHEBI:15378"/>
        <dbReference type="ChEBI" id="CHEBI:30616"/>
        <dbReference type="ChEBI" id="CHEBI:58702"/>
        <dbReference type="ChEBI" id="CHEBI:456216"/>
        <dbReference type="EC" id="2.7.1.40"/>
    </reaction>
</comment>
<evidence type="ECO:0000313" key="18">
    <source>
        <dbReference type="Proteomes" id="UP001497392"/>
    </source>
</evidence>
<keyword evidence="7" id="KW-0547">Nucleotide-binding</keyword>
<dbReference type="Proteomes" id="UP001497392">
    <property type="component" value="Unassembled WGS sequence"/>
</dbReference>
<keyword evidence="9" id="KW-0067">ATP-binding</keyword>
<accession>A0ABP1FY27</accession>
<keyword evidence="18" id="KW-1185">Reference proteome</keyword>
<dbReference type="PANTHER" id="PTHR11817">
    <property type="entry name" value="PYRUVATE KINASE"/>
    <property type="match status" value="1"/>
</dbReference>
<organism evidence="17 18">
    <name type="scientific">Coccomyxa viridis</name>
    <dbReference type="NCBI Taxonomy" id="1274662"/>
    <lineage>
        <taxon>Eukaryota</taxon>
        <taxon>Viridiplantae</taxon>
        <taxon>Chlorophyta</taxon>
        <taxon>core chlorophytes</taxon>
        <taxon>Trebouxiophyceae</taxon>
        <taxon>Trebouxiophyceae incertae sedis</taxon>
        <taxon>Coccomyxaceae</taxon>
        <taxon>Coccomyxa</taxon>
    </lineage>
</organism>
<name>A0ABP1FY27_9CHLO</name>
<dbReference type="InterPro" id="IPR015795">
    <property type="entry name" value="Pyrv_Knase_C"/>
</dbReference>
<evidence type="ECO:0000256" key="4">
    <source>
        <dbReference type="ARBA" id="ARBA00012142"/>
    </source>
</evidence>
<evidence type="ECO:0000256" key="9">
    <source>
        <dbReference type="ARBA" id="ARBA00022840"/>
    </source>
</evidence>
<keyword evidence="12" id="KW-0670">Pyruvate</keyword>
<dbReference type="InterPro" id="IPR040442">
    <property type="entry name" value="Pyrv_kinase-like_dom_sf"/>
</dbReference>
<evidence type="ECO:0000256" key="1">
    <source>
        <dbReference type="ARBA" id="ARBA00001958"/>
    </source>
</evidence>
<proteinExistence type="inferred from homology"/>
<dbReference type="Pfam" id="PF02887">
    <property type="entry name" value="PK_C"/>
    <property type="match status" value="1"/>
</dbReference>
<feature type="domain" description="Pyruvate kinase barrel" evidence="15">
    <location>
        <begin position="35"/>
        <end position="382"/>
    </location>
</feature>
<evidence type="ECO:0000256" key="10">
    <source>
        <dbReference type="ARBA" id="ARBA00022842"/>
    </source>
</evidence>